<comment type="similarity">
    <text evidence="2 13">Belongs to the class-I aminoacyl-tRNA synthetase family.</text>
</comment>
<evidence type="ECO:0000256" key="2">
    <source>
        <dbReference type="ARBA" id="ARBA00005594"/>
    </source>
</evidence>
<accession>A0A1Y1VI40</accession>
<evidence type="ECO:0000256" key="12">
    <source>
        <dbReference type="ARBA" id="ARBA00049929"/>
    </source>
</evidence>
<organism evidence="14 15">
    <name type="scientific">Piromyces finnis</name>
    <dbReference type="NCBI Taxonomy" id="1754191"/>
    <lineage>
        <taxon>Eukaryota</taxon>
        <taxon>Fungi</taxon>
        <taxon>Fungi incertae sedis</taxon>
        <taxon>Chytridiomycota</taxon>
        <taxon>Chytridiomycota incertae sedis</taxon>
        <taxon>Neocallimastigomycetes</taxon>
        <taxon>Neocallimastigales</taxon>
        <taxon>Neocallimastigaceae</taxon>
        <taxon>Piromyces</taxon>
    </lineage>
</organism>
<dbReference type="InterPro" id="IPR002306">
    <property type="entry name" value="Trp-tRNA-ligase"/>
</dbReference>
<dbReference type="OrthoDB" id="10261385at2759"/>
<protein>
    <recommendedName>
        <fullName evidence="4">Tryptophan--tRNA ligase, cytoplasmic</fullName>
        <ecNumber evidence="3">6.1.1.2</ecNumber>
    </recommendedName>
    <alternativeName>
        <fullName evidence="11">Tryptophanyl-tRNA synthetase</fullName>
    </alternativeName>
</protein>
<reference evidence="14 15" key="1">
    <citation type="submission" date="2016-08" db="EMBL/GenBank/DDBJ databases">
        <title>Genomes of anaerobic fungi encode conserved fungal cellulosomes for biomass hydrolysis.</title>
        <authorList>
            <consortium name="DOE Joint Genome Institute"/>
            <person name="Haitjema C.H."/>
            <person name="Gilmore S.P."/>
            <person name="Henske J.K."/>
            <person name="Solomon K.V."/>
            <person name="De Groot R."/>
            <person name="Kuo A."/>
            <person name="Mondo S.J."/>
            <person name="Salamov A.A."/>
            <person name="Labutti K."/>
            <person name="Zhao Z."/>
            <person name="Chiniquy J."/>
            <person name="Barry K."/>
            <person name="Brewer H.M."/>
            <person name="Purvine S.O."/>
            <person name="Wright A.T."/>
            <person name="Boxma B."/>
            <person name="Van Alen T."/>
            <person name="Hackstein J.H."/>
            <person name="Baker S.E."/>
            <person name="Grigoriev I.V."/>
            <person name="O'Malley M.A."/>
        </authorList>
    </citation>
    <scope>NUCLEOTIDE SEQUENCE [LARGE SCALE GENOMIC DNA]</scope>
    <source>
        <strain evidence="15">finn</strain>
    </source>
</reference>
<dbReference type="FunFam" id="1.10.240.10:FF:000007">
    <property type="entry name" value="Tryptophan--tRNA ligase"/>
    <property type="match status" value="1"/>
</dbReference>
<evidence type="ECO:0000256" key="11">
    <source>
        <dbReference type="ARBA" id="ARBA00030268"/>
    </source>
</evidence>
<dbReference type="EC" id="6.1.1.2" evidence="3"/>
<sequence>MAETNESKKIVEEQKITPWEVQGAKNADGTSAAIDYNKLIEQFGTRPIDNELLERFRKVTGKEPHHFLKRGIFFCHRELHVILDRYEKGKPFYLYTGRGPSADSMHTGHLIPFIFCKWLQDVFDCPLVIQLTDDEKFLFKEKLKQEDCLNMGKQNAKDIISVGFDPKKTFIFSDYEYMGGAFYRNINKISKCITTSAARATFGFTDSDCIGRVHFASIEAAPAFSNSFPHIFGTRHDIPCLIPAAIDQDPYFRLTRDVAKKLKYPKPCTIYSKFFPALQGPGSKMSSSIENSAILLTDTPKQIKKKINRYAFSGGQATAELQAKLGADPEVDVACQYLRFFLEDDAKLKQIEDDYRSGKLMTGEVKAICADVVSELITSIQKRRNEVTDEIVEQFMDFSKPMEWTFVPKEQPATTPESKQ</sequence>
<dbReference type="NCBIfam" id="TIGR00233">
    <property type="entry name" value="trpS"/>
    <property type="match status" value="1"/>
</dbReference>
<reference evidence="14 15" key="2">
    <citation type="submission" date="2016-08" db="EMBL/GenBank/DDBJ databases">
        <title>Pervasive Adenine N6-methylation of Active Genes in Fungi.</title>
        <authorList>
            <consortium name="DOE Joint Genome Institute"/>
            <person name="Mondo S.J."/>
            <person name="Dannebaum R.O."/>
            <person name="Kuo R.C."/>
            <person name="Labutti K."/>
            <person name="Haridas S."/>
            <person name="Kuo A."/>
            <person name="Salamov A."/>
            <person name="Ahrendt S.R."/>
            <person name="Lipzen A."/>
            <person name="Sullivan W."/>
            <person name="Andreopoulos W.B."/>
            <person name="Clum A."/>
            <person name="Lindquist E."/>
            <person name="Daum C."/>
            <person name="Ramamoorthy G.K."/>
            <person name="Gryganskyi A."/>
            <person name="Culley D."/>
            <person name="Magnuson J.K."/>
            <person name="James T.Y."/>
            <person name="O'Malley M.A."/>
            <person name="Stajich J.E."/>
            <person name="Spatafora J.W."/>
            <person name="Visel A."/>
            <person name="Grigoriev I.V."/>
        </authorList>
    </citation>
    <scope>NUCLEOTIDE SEQUENCE [LARGE SCALE GENOMIC DNA]</scope>
    <source>
        <strain evidence="15">finn</strain>
    </source>
</reference>
<keyword evidence="7 13" id="KW-0547">Nucleotide-binding</keyword>
<dbReference type="PANTHER" id="PTHR10055:SF1">
    <property type="entry name" value="TRYPTOPHAN--TRNA LIGASE, CYTOPLASMIC"/>
    <property type="match status" value="1"/>
</dbReference>
<dbReference type="AlphaFoldDB" id="A0A1Y1VI40"/>
<gene>
    <name evidence="14" type="ORF">BCR36DRAFT_346070</name>
</gene>
<keyword evidence="15" id="KW-1185">Reference proteome</keyword>
<dbReference type="GO" id="GO:0005737">
    <property type="term" value="C:cytoplasm"/>
    <property type="evidence" value="ECO:0007669"/>
    <property type="project" value="UniProtKB-SubCell"/>
</dbReference>
<evidence type="ECO:0000256" key="6">
    <source>
        <dbReference type="ARBA" id="ARBA00022598"/>
    </source>
</evidence>
<evidence type="ECO:0000256" key="4">
    <source>
        <dbReference type="ARBA" id="ARBA00013782"/>
    </source>
</evidence>
<dbReference type="Gene3D" id="1.10.240.10">
    <property type="entry name" value="Tyrosyl-Transfer RNA Synthetase"/>
    <property type="match status" value="1"/>
</dbReference>
<dbReference type="GO" id="GO:0006436">
    <property type="term" value="P:tryptophanyl-tRNA aminoacylation"/>
    <property type="evidence" value="ECO:0007669"/>
    <property type="project" value="InterPro"/>
</dbReference>
<keyword evidence="6 13" id="KW-0436">Ligase</keyword>
<comment type="catalytic activity">
    <reaction evidence="12">
        <text>tRNA(Trp) + L-tryptophan + ATP = L-tryptophyl-tRNA(Trp) + AMP + diphosphate + H(+)</text>
        <dbReference type="Rhea" id="RHEA:24080"/>
        <dbReference type="Rhea" id="RHEA-COMP:9671"/>
        <dbReference type="Rhea" id="RHEA-COMP:9705"/>
        <dbReference type="ChEBI" id="CHEBI:15378"/>
        <dbReference type="ChEBI" id="CHEBI:30616"/>
        <dbReference type="ChEBI" id="CHEBI:33019"/>
        <dbReference type="ChEBI" id="CHEBI:57912"/>
        <dbReference type="ChEBI" id="CHEBI:78442"/>
        <dbReference type="ChEBI" id="CHEBI:78535"/>
        <dbReference type="ChEBI" id="CHEBI:456215"/>
        <dbReference type="EC" id="6.1.1.2"/>
    </reaction>
</comment>
<evidence type="ECO:0000256" key="7">
    <source>
        <dbReference type="ARBA" id="ARBA00022741"/>
    </source>
</evidence>
<dbReference type="CDD" id="cd00806">
    <property type="entry name" value="TrpRS_core"/>
    <property type="match status" value="1"/>
</dbReference>
<keyword evidence="10 13" id="KW-0030">Aminoacyl-tRNA synthetase</keyword>
<evidence type="ECO:0000256" key="1">
    <source>
        <dbReference type="ARBA" id="ARBA00004496"/>
    </source>
</evidence>
<evidence type="ECO:0000256" key="5">
    <source>
        <dbReference type="ARBA" id="ARBA00022490"/>
    </source>
</evidence>
<name>A0A1Y1VI40_9FUNG</name>
<dbReference type="InterPro" id="IPR002305">
    <property type="entry name" value="aa-tRNA-synth_Ic"/>
</dbReference>
<dbReference type="PANTHER" id="PTHR10055">
    <property type="entry name" value="TRYPTOPHANYL-TRNA SYNTHETASE"/>
    <property type="match status" value="1"/>
</dbReference>
<dbReference type="PRINTS" id="PR01039">
    <property type="entry name" value="TRNASYNTHTRP"/>
</dbReference>
<dbReference type="Gene3D" id="3.40.50.620">
    <property type="entry name" value="HUPs"/>
    <property type="match status" value="1"/>
</dbReference>
<dbReference type="SUPFAM" id="SSF52374">
    <property type="entry name" value="Nucleotidylyl transferase"/>
    <property type="match status" value="1"/>
</dbReference>
<dbReference type="InterPro" id="IPR014729">
    <property type="entry name" value="Rossmann-like_a/b/a_fold"/>
</dbReference>
<dbReference type="GO" id="GO:0004830">
    <property type="term" value="F:tryptophan-tRNA ligase activity"/>
    <property type="evidence" value="ECO:0007669"/>
    <property type="project" value="UniProtKB-EC"/>
</dbReference>
<evidence type="ECO:0000256" key="10">
    <source>
        <dbReference type="ARBA" id="ARBA00023146"/>
    </source>
</evidence>
<evidence type="ECO:0000313" key="15">
    <source>
        <dbReference type="Proteomes" id="UP000193719"/>
    </source>
</evidence>
<evidence type="ECO:0000256" key="13">
    <source>
        <dbReference type="RuleBase" id="RU363036"/>
    </source>
</evidence>
<dbReference type="Proteomes" id="UP000193719">
    <property type="component" value="Unassembled WGS sequence"/>
</dbReference>
<dbReference type="Pfam" id="PF00579">
    <property type="entry name" value="tRNA-synt_1b"/>
    <property type="match status" value="1"/>
</dbReference>
<evidence type="ECO:0000256" key="9">
    <source>
        <dbReference type="ARBA" id="ARBA00022917"/>
    </source>
</evidence>
<dbReference type="FunFam" id="3.40.50.620:FF:000033">
    <property type="entry name" value="tryptophan--tRNA ligase, cytoplasmic"/>
    <property type="match status" value="1"/>
</dbReference>
<comment type="caution">
    <text evidence="14">The sequence shown here is derived from an EMBL/GenBank/DDBJ whole genome shotgun (WGS) entry which is preliminary data.</text>
</comment>
<proteinExistence type="inferred from homology"/>
<dbReference type="GO" id="GO:0005524">
    <property type="term" value="F:ATP binding"/>
    <property type="evidence" value="ECO:0007669"/>
    <property type="project" value="UniProtKB-KW"/>
</dbReference>
<evidence type="ECO:0000256" key="3">
    <source>
        <dbReference type="ARBA" id="ARBA00013161"/>
    </source>
</evidence>
<keyword evidence="5" id="KW-0963">Cytoplasm</keyword>
<evidence type="ECO:0000313" key="14">
    <source>
        <dbReference type="EMBL" id="ORX56680.1"/>
    </source>
</evidence>
<evidence type="ECO:0000256" key="8">
    <source>
        <dbReference type="ARBA" id="ARBA00022840"/>
    </source>
</evidence>
<dbReference type="EMBL" id="MCFH01000007">
    <property type="protein sequence ID" value="ORX56680.1"/>
    <property type="molecule type" value="Genomic_DNA"/>
</dbReference>
<comment type="subcellular location">
    <subcellularLocation>
        <location evidence="1">Cytoplasm</location>
    </subcellularLocation>
</comment>
<keyword evidence="8 13" id="KW-0067">ATP-binding</keyword>
<dbReference type="STRING" id="1754191.A0A1Y1VI40"/>
<keyword evidence="9 13" id="KW-0648">Protein biosynthesis</keyword>